<dbReference type="KEGG" id="ttz:FHG85_01065"/>
<name>A0A7D4AVW2_9BACT</name>
<keyword evidence="5" id="KW-1185">Reference proteome</keyword>
<dbReference type="Proteomes" id="UP000500961">
    <property type="component" value="Chromosome"/>
</dbReference>
<sequence>MSEKTKTLPIHEELVDLYLNNLDLITEGSADLLNQHREEAIQHFKLLGIPTTKNEKYKYSKIDNLFTYDYEKYFAPKKITFNVDDIFRCDIPELDTHLALVLNGFYLSKTEKITTLPSGVIIGSIAEAAKRYPEYFKNRYNTLAENDSDGLVALNTAFAQDGIFIYVPRNVAESKPIQIINLLMSNENQLVQYRNLIVVEEGAQANVLVCDHTLSPNRFLSNVVTEIFLGDNAQLEFVKMQNEHNDSAQLTHTYVLQQRDSRLKTNMLSLHGGFIRNNLSVELAGEGADAQTYGLYLTDRTQHTDNYTYIDHAVPNCTSNELYKGILDDQATGAFNGKIMVRRDAQKTQAYQSNNNLLLTADARMNTKPQLEIYADDVKCSHGATVGQLDMEALFYMRARGIGEREAKLLLMFGFVHEVVKQISIDTLRERIDDMVNKRLRGELSRCHNCPMHCC</sequence>
<dbReference type="InterPro" id="IPR037284">
    <property type="entry name" value="SUF_FeS_clus_asmbl_SufBD_sf"/>
</dbReference>
<dbReference type="NCBIfam" id="TIGR01981">
    <property type="entry name" value="sufD"/>
    <property type="match status" value="1"/>
</dbReference>
<evidence type="ECO:0000256" key="1">
    <source>
        <dbReference type="ARBA" id="ARBA00043967"/>
    </source>
</evidence>
<dbReference type="InterPro" id="IPR000825">
    <property type="entry name" value="SUF_FeS_clus_asmbl_SufBD_core"/>
</dbReference>
<evidence type="ECO:0000259" key="2">
    <source>
        <dbReference type="Pfam" id="PF01458"/>
    </source>
</evidence>
<accession>A0A7D4AVW2</accession>
<protein>
    <submittedName>
        <fullName evidence="4">Fe-S cluster assembly protein SufD</fullName>
    </submittedName>
</protein>
<dbReference type="RefSeq" id="WP_173072430.1">
    <property type="nucleotide sequence ID" value="NZ_CP041345.1"/>
</dbReference>
<dbReference type="GO" id="GO:0016226">
    <property type="term" value="P:iron-sulfur cluster assembly"/>
    <property type="evidence" value="ECO:0007669"/>
    <property type="project" value="InterPro"/>
</dbReference>
<feature type="domain" description="SUF system FeS cluster assembly SufBD N-terminal" evidence="3">
    <location>
        <begin position="11"/>
        <end position="179"/>
    </location>
</feature>
<dbReference type="SUPFAM" id="SSF101960">
    <property type="entry name" value="Stabilizer of iron transporter SufD"/>
    <property type="match status" value="1"/>
</dbReference>
<organism evidence="4 5">
    <name type="scientific">Tenuifilum thalassicum</name>
    <dbReference type="NCBI Taxonomy" id="2590900"/>
    <lineage>
        <taxon>Bacteria</taxon>
        <taxon>Pseudomonadati</taxon>
        <taxon>Bacteroidota</taxon>
        <taxon>Bacteroidia</taxon>
        <taxon>Bacteroidales</taxon>
        <taxon>Tenuifilaceae</taxon>
        <taxon>Tenuifilum</taxon>
    </lineage>
</organism>
<dbReference type="EMBL" id="CP041345">
    <property type="protein sequence ID" value="QKG78914.1"/>
    <property type="molecule type" value="Genomic_DNA"/>
</dbReference>
<dbReference type="InterPro" id="IPR045595">
    <property type="entry name" value="SufBD_N"/>
</dbReference>
<reference evidence="4 5" key="1">
    <citation type="submission" date="2019-07" db="EMBL/GenBank/DDBJ databases">
        <title>Thalassofilum flectens gen. nov., sp. nov., a novel moderate thermophilic anaerobe from a shallow sea hot spring in Kunashir Island (Russia), representing a new family in the order Bacteroidales, and proposal of Thalassofilacea fam. nov.</title>
        <authorList>
            <person name="Kochetkova T.V."/>
            <person name="Podosokorskaya O.A."/>
            <person name="Novikov A."/>
            <person name="Elcheninov A.G."/>
            <person name="Toshchakov S.V."/>
            <person name="Kublanov I.V."/>
        </authorList>
    </citation>
    <scope>NUCLEOTIDE SEQUENCE [LARGE SCALE GENOMIC DNA]</scope>
    <source>
        <strain evidence="4 5">38-H</strain>
    </source>
</reference>
<dbReference type="AlphaFoldDB" id="A0A7D4AVW2"/>
<dbReference type="InterPro" id="IPR055346">
    <property type="entry name" value="Fe-S_cluster_assembly_SufBD"/>
</dbReference>
<dbReference type="Pfam" id="PF01458">
    <property type="entry name" value="SUFBD_core"/>
    <property type="match status" value="1"/>
</dbReference>
<gene>
    <name evidence="4" type="primary">sufD</name>
    <name evidence="4" type="ORF">FHG85_01065</name>
</gene>
<evidence type="ECO:0000259" key="3">
    <source>
        <dbReference type="Pfam" id="PF19295"/>
    </source>
</evidence>
<evidence type="ECO:0000313" key="4">
    <source>
        <dbReference type="EMBL" id="QKG78914.1"/>
    </source>
</evidence>
<dbReference type="Pfam" id="PF19295">
    <property type="entry name" value="SufBD_N"/>
    <property type="match status" value="1"/>
</dbReference>
<dbReference type="PANTHER" id="PTHR43575:SF1">
    <property type="entry name" value="PROTEIN ABCI7, CHLOROPLASTIC"/>
    <property type="match status" value="1"/>
</dbReference>
<proteinExistence type="inferred from homology"/>
<evidence type="ECO:0000313" key="5">
    <source>
        <dbReference type="Proteomes" id="UP000500961"/>
    </source>
</evidence>
<dbReference type="PANTHER" id="PTHR43575">
    <property type="entry name" value="PROTEIN ABCI7, CHLOROPLASTIC"/>
    <property type="match status" value="1"/>
</dbReference>
<comment type="similarity">
    <text evidence="1">Belongs to the iron-sulfur cluster assembly SufBD family.</text>
</comment>
<dbReference type="InterPro" id="IPR011542">
    <property type="entry name" value="SUF_FeS_clus_asmbl_SufD"/>
</dbReference>
<feature type="domain" description="SUF system FeS cluster assembly SufBD core" evidence="2">
    <location>
        <begin position="184"/>
        <end position="415"/>
    </location>
</feature>